<protein>
    <recommendedName>
        <fullName evidence="3">chorismate mutase</fullName>
        <ecNumber evidence="3">5.4.99.5</ecNumber>
    </recommendedName>
</protein>
<dbReference type="UniPathway" id="UPA00120">
    <property type="reaction ID" value="UER00203"/>
</dbReference>
<feature type="domain" description="Chorismate mutase" evidence="7">
    <location>
        <begin position="205"/>
        <end position="315"/>
    </location>
</feature>
<keyword evidence="4" id="KW-0028">Amino-acid biosynthesis</keyword>
<dbReference type="InterPro" id="IPR037039">
    <property type="entry name" value="CM_AroQ_sf_eucaryotic"/>
</dbReference>
<dbReference type="GO" id="GO:0005737">
    <property type="term" value="C:cytoplasm"/>
    <property type="evidence" value="ECO:0007669"/>
    <property type="project" value="TreeGrafter"/>
</dbReference>
<dbReference type="AlphaFoldDB" id="A0A6A3A1H7"/>
<evidence type="ECO:0000256" key="1">
    <source>
        <dbReference type="ARBA" id="ARBA00000824"/>
    </source>
</evidence>
<dbReference type="GO" id="GO:0042803">
    <property type="term" value="F:protein homodimerization activity"/>
    <property type="evidence" value="ECO:0007669"/>
    <property type="project" value="UniProtKB-ARBA"/>
</dbReference>
<dbReference type="GO" id="GO:0009073">
    <property type="term" value="P:aromatic amino acid family biosynthetic process"/>
    <property type="evidence" value="ECO:0007669"/>
    <property type="project" value="UniProtKB-KW"/>
</dbReference>
<dbReference type="Proteomes" id="UP000436088">
    <property type="component" value="Unassembled WGS sequence"/>
</dbReference>
<dbReference type="PANTHER" id="PTHR21145:SF0">
    <property type="entry name" value="CHORISMATE MUTASE 1, CHLOROPLASTIC"/>
    <property type="match status" value="1"/>
</dbReference>
<comment type="caution">
    <text evidence="8">The sequence shown here is derived from an EMBL/GenBank/DDBJ whole genome shotgun (WGS) entry which is preliminary data.</text>
</comment>
<dbReference type="GO" id="GO:0004106">
    <property type="term" value="F:chorismate mutase activity"/>
    <property type="evidence" value="ECO:0007669"/>
    <property type="project" value="UniProtKB-EC"/>
</dbReference>
<dbReference type="GO" id="GO:0046417">
    <property type="term" value="P:chorismate metabolic process"/>
    <property type="evidence" value="ECO:0007669"/>
    <property type="project" value="InterPro"/>
</dbReference>
<dbReference type="NCBIfam" id="TIGR01802">
    <property type="entry name" value="CM_pl-yst"/>
    <property type="match status" value="1"/>
</dbReference>
<dbReference type="InterPro" id="IPR008238">
    <property type="entry name" value="Chorismate_mutase_AroQ_euk"/>
</dbReference>
<reference evidence="8" key="1">
    <citation type="submission" date="2019-09" db="EMBL/GenBank/DDBJ databases">
        <title>Draft genome information of white flower Hibiscus syriacus.</title>
        <authorList>
            <person name="Kim Y.-M."/>
        </authorList>
    </citation>
    <scope>NUCLEOTIDE SEQUENCE [LARGE SCALE GENOMIC DNA]</scope>
    <source>
        <strain evidence="8">YM2019G1</strain>
    </source>
</reference>
<evidence type="ECO:0000256" key="2">
    <source>
        <dbReference type="ARBA" id="ARBA00004817"/>
    </source>
</evidence>
<dbReference type="EMBL" id="VEPZ02001051">
    <property type="protein sequence ID" value="KAE8697477.1"/>
    <property type="molecule type" value="Genomic_DNA"/>
</dbReference>
<dbReference type="GO" id="GO:1901747">
    <property type="term" value="P:prephenate(2-) biosynthetic process"/>
    <property type="evidence" value="ECO:0007669"/>
    <property type="project" value="UniProtKB-ARBA"/>
</dbReference>
<evidence type="ECO:0000313" key="9">
    <source>
        <dbReference type="Proteomes" id="UP000436088"/>
    </source>
</evidence>
<keyword evidence="9" id="KW-1185">Reference proteome</keyword>
<name>A0A6A3A1H7_HIBSY</name>
<evidence type="ECO:0000259" key="7">
    <source>
        <dbReference type="Pfam" id="PF01817"/>
    </source>
</evidence>
<keyword evidence="5" id="KW-0057">Aromatic amino acid biosynthesis</keyword>
<organism evidence="8 9">
    <name type="scientific">Hibiscus syriacus</name>
    <name type="common">Rose of Sharon</name>
    <dbReference type="NCBI Taxonomy" id="106335"/>
    <lineage>
        <taxon>Eukaryota</taxon>
        <taxon>Viridiplantae</taxon>
        <taxon>Streptophyta</taxon>
        <taxon>Embryophyta</taxon>
        <taxon>Tracheophyta</taxon>
        <taxon>Spermatophyta</taxon>
        <taxon>Magnoliopsida</taxon>
        <taxon>eudicotyledons</taxon>
        <taxon>Gunneridae</taxon>
        <taxon>Pentapetalae</taxon>
        <taxon>rosids</taxon>
        <taxon>malvids</taxon>
        <taxon>Malvales</taxon>
        <taxon>Malvaceae</taxon>
        <taxon>Malvoideae</taxon>
        <taxon>Hibiscus</taxon>
    </lineage>
</organism>
<dbReference type="PROSITE" id="PS51169">
    <property type="entry name" value="CHORISMATE_MUT_3"/>
    <property type="match status" value="1"/>
</dbReference>
<dbReference type="SUPFAM" id="SSF48600">
    <property type="entry name" value="Chorismate mutase II"/>
    <property type="match status" value="1"/>
</dbReference>
<evidence type="ECO:0000256" key="4">
    <source>
        <dbReference type="ARBA" id="ARBA00022605"/>
    </source>
</evidence>
<evidence type="ECO:0000256" key="3">
    <source>
        <dbReference type="ARBA" id="ARBA00012404"/>
    </source>
</evidence>
<proteinExistence type="predicted"/>
<evidence type="ECO:0000256" key="6">
    <source>
        <dbReference type="ARBA" id="ARBA00023235"/>
    </source>
</evidence>
<dbReference type="InterPro" id="IPR002701">
    <property type="entry name" value="CM_II_prokaryot"/>
</dbReference>
<evidence type="ECO:0000256" key="5">
    <source>
        <dbReference type="ARBA" id="ARBA00023141"/>
    </source>
</evidence>
<dbReference type="GO" id="GO:0008652">
    <property type="term" value="P:amino acid biosynthetic process"/>
    <property type="evidence" value="ECO:0007669"/>
    <property type="project" value="UniProtKB-KW"/>
</dbReference>
<gene>
    <name evidence="8" type="ORF">F3Y22_tig00110621pilonHSYRG00339</name>
</gene>
<comment type="pathway">
    <text evidence="2">Metabolic intermediate biosynthesis; prephenate biosynthesis; prephenate from chorismate: step 1/1.</text>
</comment>
<accession>A0A6A3A1H7</accession>
<sequence>MEAKLLSASSPPSFAVPGATKFSRPTSVVLTSPTREFPIFKLQCPARLSKKAIQSVHAPSNSIETVTKQRVDVSENLTLEAVRYSLIRQEDSIIFSLLERAQYCRNQSTYDPASFSMEGFHGSLVEYMLRETEKLHAQVGRYNSPDEHPFFQDELPDPLLPPLTYPQVLHPIADTINMNSKVWEMYFKNIVPKLAKEGDDGNCGSTAVCDTMCLQALSKRIHYGKFVAECKFRGSPEDYKAAIREQDRDRLMNLLTFPKVEESVKKRVEMKTRTYGQEVPVDICKDDHSPTCKINPSLVADVYSEWIMPLTKEVQVEYLLRRLDESE</sequence>
<evidence type="ECO:0000313" key="8">
    <source>
        <dbReference type="EMBL" id="KAE8697477.1"/>
    </source>
</evidence>
<dbReference type="InterPro" id="IPR036263">
    <property type="entry name" value="Chorismate_II_sf"/>
</dbReference>
<dbReference type="EC" id="5.4.99.5" evidence="3"/>
<dbReference type="Gene3D" id="1.10.590.10">
    <property type="entry name" value="Chorismate mutase, AroQ class superfamily, eukaryotic"/>
    <property type="match status" value="1"/>
</dbReference>
<keyword evidence="6" id="KW-0413">Isomerase</keyword>
<dbReference type="Pfam" id="PF01817">
    <property type="entry name" value="CM_2"/>
    <property type="match status" value="1"/>
</dbReference>
<dbReference type="PANTHER" id="PTHR21145">
    <property type="entry name" value="CHORISMATE MUTASE"/>
    <property type="match status" value="1"/>
</dbReference>
<dbReference type="FunFam" id="1.10.590.10:FF:000001">
    <property type="entry name" value="Chorismate mutase"/>
    <property type="match status" value="1"/>
</dbReference>
<comment type="catalytic activity">
    <reaction evidence="1">
        <text>chorismate = prephenate</text>
        <dbReference type="Rhea" id="RHEA:13897"/>
        <dbReference type="ChEBI" id="CHEBI:29748"/>
        <dbReference type="ChEBI" id="CHEBI:29934"/>
        <dbReference type="EC" id="5.4.99.5"/>
    </reaction>
</comment>